<organism evidence="2 3">
    <name type="scientific">Frankia casuarinae (strain DSM 45818 / CECT 9043 / HFP020203 / CcI3)</name>
    <dbReference type="NCBI Taxonomy" id="106370"/>
    <lineage>
        <taxon>Bacteria</taxon>
        <taxon>Bacillati</taxon>
        <taxon>Actinomycetota</taxon>
        <taxon>Actinomycetes</taxon>
        <taxon>Frankiales</taxon>
        <taxon>Frankiaceae</taxon>
        <taxon>Frankia</taxon>
    </lineage>
</organism>
<protein>
    <recommendedName>
        <fullName evidence="1">Tc1-like transposase DDE domain-containing protein</fullName>
    </recommendedName>
</protein>
<dbReference type="eggNOG" id="COG3335">
    <property type="taxonomic scope" value="Bacteria"/>
</dbReference>
<dbReference type="KEGG" id="fra:Francci3_2883"/>
<dbReference type="RefSeq" id="WP_011437270.1">
    <property type="nucleotide sequence ID" value="NC_007777.1"/>
</dbReference>
<feature type="domain" description="Tc1-like transposase DDE" evidence="1">
    <location>
        <begin position="61"/>
        <end position="115"/>
    </location>
</feature>
<dbReference type="PhylomeDB" id="Q2J901"/>
<reference evidence="2 3" key="1">
    <citation type="journal article" date="2007" name="Genome Res.">
        <title>Genome characteristics of facultatively symbiotic Frankia sp. strains reflect host range and host plant biogeography.</title>
        <authorList>
            <person name="Normand P."/>
            <person name="Lapierre P."/>
            <person name="Tisa L.S."/>
            <person name="Gogarten J.P."/>
            <person name="Alloisio N."/>
            <person name="Bagnarol E."/>
            <person name="Bassi C.A."/>
            <person name="Berry A.M."/>
            <person name="Bickhart D.M."/>
            <person name="Choisne N."/>
            <person name="Couloux A."/>
            <person name="Cournoyer B."/>
            <person name="Cruveiller S."/>
            <person name="Daubin V."/>
            <person name="Demange N."/>
            <person name="Francino M.P."/>
            <person name="Goltsman E."/>
            <person name="Huang Y."/>
            <person name="Kopp O.R."/>
            <person name="Labarre L."/>
            <person name="Lapidus A."/>
            <person name="Lavire C."/>
            <person name="Marechal J."/>
            <person name="Martinez M."/>
            <person name="Mastronunzio J.E."/>
            <person name="Mullin B.C."/>
            <person name="Niemann J."/>
            <person name="Pujic P."/>
            <person name="Rawnsley T."/>
            <person name="Rouy Z."/>
            <person name="Schenowitz C."/>
            <person name="Sellstedt A."/>
            <person name="Tavares F."/>
            <person name="Tomkins J.P."/>
            <person name="Vallenet D."/>
            <person name="Valverde C."/>
            <person name="Wall L.G."/>
            <person name="Wang Y."/>
            <person name="Medigue C."/>
            <person name="Benson D.R."/>
        </authorList>
    </citation>
    <scope>NUCLEOTIDE SEQUENCE [LARGE SCALE GENOMIC DNA]</scope>
    <source>
        <strain evidence="3">DSM 45818 / CECT 9043 / CcI3</strain>
    </source>
</reference>
<name>Q2J901_FRACC</name>
<evidence type="ECO:0000313" key="3">
    <source>
        <dbReference type="Proteomes" id="UP000001937"/>
    </source>
</evidence>
<dbReference type="GO" id="GO:0003676">
    <property type="term" value="F:nucleic acid binding"/>
    <property type="evidence" value="ECO:0007669"/>
    <property type="project" value="InterPro"/>
</dbReference>
<dbReference type="AlphaFoldDB" id="Q2J901"/>
<dbReference type="STRING" id="106370.Francci3_2883"/>
<dbReference type="InterPro" id="IPR038717">
    <property type="entry name" value="Tc1-like_DDE_dom"/>
</dbReference>
<sequence>MGEHRWCGYPAGRVRTGECGRRWSATAPGGGPGLLYRARTWRGGSGRKGIGWQDCRDLLAAAHAQLPGGRMILVWDGVNIHRQAEMAAFLQEHADGVSVVALPAYAPELNPAEGCGHRSSGPRWCTWLPAASTPSRSSYRGVATTV</sequence>
<keyword evidence="3" id="KW-1185">Reference proteome</keyword>
<dbReference type="Pfam" id="PF13358">
    <property type="entry name" value="DDE_3"/>
    <property type="match status" value="1"/>
</dbReference>
<evidence type="ECO:0000259" key="1">
    <source>
        <dbReference type="Pfam" id="PF13358"/>
    </source>
</evidence>
<dbReference type="EMBL" id="CP000249">
    <property type="protein sequence ID" value="ABD12241.1"/>
    <property type="molecule type" value="Genomic_DNA"/>
</dbReference>
<dbReference type="HOGENOM" id="CLU_1774691_0_0_11"/>
<dbReference type="InterPro" id="IPR036397">
    <property type="entry name" value="RNaseH_sf"/>
</dbReference>
<dbReference type="Gene3D" id="3.30.420.10">
    <property type="entry name" value="Ribonuclease H-like superfamily/Ribonuclease H"/>
    <property type="match status" value="1"/>
</dbReference>
<evidence type="ECO:0000313" key="2">
    <source>
        <dbReference type="EMBL" id="ABD12241.1"/>
    </source>
</evidence>
<gene>
    <name evidence="2" type="ordered locus">Francci3_2883</name>
</gene>
<proteinExistence type="predicted"/>
<accession>Q2J901</accession>
<dbReference type="Proteomes" id="UP000001937">
    <property type="component" value="Chromosome"/>
</dbReference>